<dbReference type="InterPro" id="IPR013041">
    <property type="entry name" value="Clathrin_app_Ig-like_sf"/>
</dbReference>
<evidence type="ECO:0000256" key="4">
    <source>
        <dbReference type="ARBA" id="ARBA00022448"/>
    </source>
</evidence>
<dbReference type="Gene3D" id="1.25.10.10">
    <property type="entry name" value="Leucine-rich Repeat Variant"/>
    <property type="match status" value="1"/>
</dbReference>
<evidence type="ECO:0000256" key="3">
    <source>
        <dbReference type="ARBA" id="ARBA00006613"/>
    </source>
</evidence>
<name>B6AA97_CRYMR</name>
<dbReference type="Gene3D" id="2.60.40.1230">
    <property type="match status" value="1"/>
</dbReference>
<evidence type="ECO:0000256" key="6">
    <source>
        <dbReference type="ARBA" id="ARBA00023034"/>
    </source>
</evidence>
<dbReference type="SMART" id="SM00809">
    <property type="entry name" value="Alpha_adaptinC2"/>
    <property type="match status" value="1"/>
</dbReference>
<dbReference type="eggNOG" id="KOG1062">
    <property type="taxonomic scope" value="Eukaryota"/>
</dbReference>
<dbReference type="InterPro" id="IPR002553">
    <property type="entry name" value="Clathrin/coatomer_adapt-like_N"/>
</dbReference>
<dbReference type="STRING" id="441375.B6AA97"/>
<feature type="domain" description="GAE" evidence="9">
    <location>
        <begin position="956"/>
        <end position="1074"/>
    </location>
</feature>
<protein>
    <submittedName>
        <fullName evidence="10">AP-1 complex subunit gamma protein, putative</fullName>
    </submittedName>
</protein>
<dbReference type="AlphaFoldDB" id="B6AA97"/>
<keyword evidence="7" id="KW-0472">Membrane</keyword>
<comment type="similarity">
    <text evidence="3">Belongs to the adaptor complexes large subunit family.</text>
</comment>
<dbReference type="InterPro" id="IPR008152">
    <property type="entry name" value="Clathrin_a/b/g-adaptin_app_Ig"/>
</dbReference>
<evidence type="ECO:0000256" key="8">
    <source>
        <dbReference type="ARBA" id="ARBA00023329"/>
    </source>
</evidence>
<evidence type="ECO:0000313" key="11">
    <source>
        <dbReference type="Proteomes" id="UP000001460"/>
    </source>
</evidence>
<dbReference type="InterPro" id="IPR008153">
    <property type="entry name" value="GAE_dom"/>
</dbReference>
<dbReference type="Pfam" id="PF02883">
    <property type="entry name" value="Alpha_adaptinC2"/>
    <property type="match status" value="1"/>
</dbReference>
<evidence type="ECO:0000256" key="1">
    <source>
        <dbReference type="ARBA" id="ARBA00004156"/>
    </source>
</evidence>
<dbReference type="GO" id="GO:0006886">
    <property type="term" value="P:intracellular protein transport"/>
    <property type="evidence" value="ECO:0007669"/>
    <property type="project" value="InterPro"/>
</dbReference>
<accession>B6AA97</accession>
<reference evidence="10" key="1">
    <citation type="submission" date="2008-06" db="EMBL/GenBank/DDBJ databases">
        <authorList>
            <person name="Lorenzi H."/>
            <person name="Inman J."/>
            <person name="Miller J."/>
            <person name="Schobel S."/>
            <person name="Amedeo P."/>
            <person name="Caler E.V."/>
            <person name="da Silva J."/>
        </authorList>
    </citation>
    <scope>NUCLEOTIDE SEQUENCE [LARGE SCALE GENOMIC DNA]</scope>
    <source>
        <strain evidence="10">RN66</strain>
    </source>
</reference>
<dbReference type="SUPFAM" id="SSF48371">
    <property type="entry name" value="ARM repeat"/>
    <property type="match status" value="1"/>
</dbReference>
<dbReference type="Proteomes" id="UP000001460">
    <property type="component" value="Unassembled WGS sequence"/>
</dbReference>
<dbReference type="PROSITE" id="PS50180">
    <property type="entry name" value="GAE"/>
    <property type="match status" value="1"/>
</dbReference>
<organism evidence="10 11">
    <name type="scientific">Cryptosporidium muris (strain RN66)</name>
    <dbReference type="NCBI Taxonomy" id="441375"/>
    <lineage>
        <taxon>Eukaryota</taxon>
        <taxon>Sar</taxon>
        <taxon>Alveolata</taxon>
        <taxon>Apicomplexa</taxon>
        <taxon>Conoidasida</taxon>
        <taxon>Coccidia</taxon>
        <taxon>Eucoccidiorida</taxon>
        <taxon>Eimeriorina</taxon>
        <taxon>Cryptosporidiidae</taxon>
        <taxon>Cryptosporidium</taxon>
    </lineage>
</organism>
<dbReference type="InterPro" id="IPR017107">
    <property type="entry name" value="AP1_complex_gsu"/>
</dbReference>
<keyword evidence="4" id="KW-0813">Transport</keyword>
<dbReference type="InterPro" id="IPR016024">
    <property type="entry name" value="ARM-type_fold"/>
</dbReference>
<evidence type="ECO:0000256" key="7">
    <source>
        <dbReference type="ARBA" id="ARBA00023136"/>
    </source>
</evidence>
<dbReference type="EMBL" id="DS989726">
    <property type="protein sequence ID" value="EEA05138.1"/>
    <property type="molecule type" value="Genomic_DNA"/>
</dbReference>
<dbReference type="PIRSF" id="PIRSF037094">
    <property type="entry name" value="AP1_complex_gamma"/>
    <property type="match status" value="1"/>
</dbReference>
<sequence length="1077" mass="121200">MSIKLRELIRLVRSCKTAAEERSVIAKECAHIRASFKEEESQYRQRNIAKLLFIHMLGYSSSFGQVECLKLIASNKFSEKRVGYLALCQLLDEDSEILLLATNSIKNDLNSSNQYVNGLALTSIANIAPKEMCRAVFREVCELLMVGNPFIKKRALLSAVHIIRVVDDIEIECFLPYIPSLLEDKHHGVLLGTCHLLNTIIQYHPDQIEALGHFLPFLIRILNTISMAGYLNSTEYESGGITDQFLHVHILRVIGNLCSVIQPEIKEEVCALLAQLLTNTDHSKNGGNSILYECVRSIIKLLPFVEEEGLYMLAVNVVTRFLQNIDMNTRFIALGLLENMTNFKFGNFIDNAGITTGNKYGIAPHQSLILDCLKDPDPSIKRRALKVIFTIVNNDNIKHFVKDLLNILLLSVEKGDNDFAIELATGLCIVIKACTHANPIWFIDTFIKLFCLAGNLIKEEERDSFLSYLSSLGESLKIHSYIVEKLYLSLLNHLDQLLLIQTTVWCIGEYSQFLFQNNEDKNFVHDGTSNTKKYDMIDPKVEDSKHVDNVLHKGISNMSAITSESIIDLLEYILTQNIREFNSTNCLLTNLPINIDISTPLNGIGYVNSPNTIETTILLTLVALIKCSTRLPKEKLRIQSILKFHLKSWSVEIQQRTFEYFEILQPCWDANRKTIFDLMPPFDFSKIQTTPRASSLTGIGVSNIHIPSLHNKLYGINKAKKDSLCEVNNGTVTNLNTNMNSTPITIDLLDLYSSPDNTSYTTNNTNKEADKRNNERILVTDLLDDFAPISTQKDDSSTEVNIQVNTSKQDISGLLPSLNLSPTSQSITKKPNTYSVLDDLLDFGVPKIMNLSSTQNKDISQFKNLKSENIEQSQTKDIGDISSANLTQPLFSVTTNKSTYLSSDININTNNDICNNKLYLDTTNSISGDLLTNTNLSALPESASNNLLLNSNNTLPPTKTIQIFENSNIRILIDLSKQKDLNTTSILAKYFNIGTSEVSEFKLEIAVPKYLNIHLFPASNDIIPPYNSMNPVTQEIKIKRIDETINKPILMKLRISYNIDRQSVLEYSNVANIPTDY</sequence>
<proteinExistence type="inferred from homology"/>
<dbReference type="InterPro" id="IPR011989">
    <property type="entry name" value="ARM-like"/>
</dbReference>
<keyword evidence="8" id="KW-0968">Cytoplasmic vesicle</keyword>
<dbReference type="InterPro" id="IPR050840">
    <property type="entry name" value="Adaptor_Complx_Large_Subunit"/>
</dbReference>
<dbReference type="OMA" id="KACTHAN"/>
<keyword evidence="5" id="KW-0653">Protein transport</keyword>
<evidence type="ECO:0000259" key="9">
    <source>
        <dbReference type="PROSITE" id="PS50180"/>
    </source>
</evidence>
<evidence type="ECO:0000256" key="5">
    <source>
        <dbReference type="ARBA" id="ARBA00022927"/>
    </source>
</evidence>
<dbReference type="GO" id="GO:0030121">
    <property type="term" value="C:AP-1 adaptor complex"/>
    <property type="evidence" value="ECO:0007669"/>
    <property type="project" value="InterPro"/>
</dbReference>
<evidence type="ECO:0000256" key="2">
    <source>
        <dbReference type="ARBA" id="ARBA00004555"/>
    </source>
</evidence>
<dbReference type="GeneID" id="6994329"/>
<dbReference type="VEuPathDB" id="CryptoDB:CMU_042110"/>
<dbReference type="PANTHER" id="PTHR22780">
    <property type="entry name" value="ADAPTIN, ALPHA/GAMMA/EPSILON"/>
    <property type="match status" value="1"/>
</dbReference>
<keyword evidence="11" id="KW-1185">Reference proteome</keyword>
<dbReference type="Pfam" id="PF01602">
    <property type="entry name" value="Adaptin_N"/>
    <property type="match status" value="1"/>
</dbReference>
<keyword evidence="6" id="KW-0333">Golgi apparatus</keyword>
<comment type="subcellular location">
    <subcellularLocation>
        <location evidence="1">Cytoplasmic vesicle membrane</location>
    </subcellularLocation>
    <subcellularLocation>
        <location evidence="2">Golgi apparatus</location>
    </subcellularLocation>
</comment>
<dbReference type="RefSeq" id="XP_002139487.1">
    <property type="nucleotide sequence ID" value="XM_002139451.1"/>
</dbReference>
<dbReference type="SUPFAM" id="SSF49348">
    <property type="entry name" value="Clathrin adaptor appendage domain"/>
    <property type="match status" value="1"/>
</dbReference>
<dbReference type="OrthoDB" id="28053at2759"/>
<gene>
    <name evidence="10" type="ORF">CMU_042110</name>
</gene>
<dbReference type="GO" id="GO:0016192">
    <property type="term" value="P:vesicle-mediated transport"/>
    <property type="evidence" value="ECO:0007669"/>
    <property type="project" value="InterPro"/>
</dbReference>
<evidence type="ECO:0000313" key="10">
    <source>
        <dbReference type="EMBL" id="EEA05138.1"/>
    </source>
</evidence>